<reference evidence="2 3" key="1">
    <citation type="submission" date="2018-04" db="EMBL/GenBank/DDBJ databases">
        <title>Complete genome sequence of Hydrogenophilus thermoluteolus TH-1.</title>
        <authorList>
            <person name="Arai H."/>
        </authorList>
    </citation>
    <scope>NUCLEOTIDE SEQUENCE [LARGE SCALE GENOMIC DNA]</scope>
    <source>
        <strain evidence="2 3">TH-1</strain>
    </source>
</reference>
<dbReference type="InterPro" id="IPR051021">
    <property type="entry name" value="Mito_Ser/Thr_phosphatase"/>
</dbReference>
<dbReference type="GO" id="GO:0016787">
    <property type="term" value="F:hydrolase activity"/>
    <property type="evidence" value="ECO:0007669"/>
    <property type="project" value="UniProtKB-KW"/>
</dbReference>
<name>A0A2Z6DXB2_HYDTE</name>
<keyword evidence="3" id="KW-1185">Reference proteome</keyword>
<proteinExistence type="predicted"/>
<keyword evidence="1" id="KW-0378">Hydrolase</keyword>
<dbReference type="KEGG" id="htl:HPTL_0843"/>
<dbReference type="PANTHER" id="PTHR20935:SF1">
    <property type="entry name" value="SLL1549 PROTEIN"/>
    <property type="match status" value="1"/>
</dbReference>
<dbReference type="RefSeq" id="WP_197713781.1">
    <property type="nucleotide sequence ID" value="NZ_AP018558.1"/>
</dbReference>
<protein>
    <submittedName>
        <fullName evidence="2">Phosphohistidine phosphatase, SixA</fullName>
    </submittedName>
</protein>
<dbReference type="CDD" id="cd07067">
    <property type="entry name" value="HP_PGM_like"/>
    <property type="match status" value="1"/>
</dbReference>
<evidence type="ECO:0000256" key="1">
    <source>
        <dbReference type="ARBA" id="ARBA00022801"/>
    </source>
</evidence>
<dbReference type="SUPFAM" id="SSF53254">
    <property type="entry name" value="Phosphoglycerate mutase-like"/>
    <property type="match status" value="1"/>
</dbReference>
<dbReference type="EMBL" id="AP018558">
    <property type="protein sequence ID" value="BBD77111.1"/>
    <property type="molecule type" value="Genomic_DNA"/>
</dbReference>
<evidence type="ECO:0000313" key="2">
    <source>
        <dbReference type="EMBL" id="BBD77111.1"/>
    </source>
</evidence>
<dbReference type="PANTHER" id="PTHR20935">
    <property type="entry name" value="PHOSPHOGLYCERATE MUTASE-RELATED"/>
    <property type="match status" value="1"/>
</dbReference>
<dbReference type="Proteomes" id="UP000262004">
    <property type="component" value="Chromosome"/>
</dbReference>
<dbReference type="Pfam" id="PF00300">
    <property type="entry name" value="His_Phos_1"/>
    <property type="match status" value="1"/>
</dbReference>
<dbReference type="AlphaFoldDB" id="A0A2Z6DXB2"/>
<dbReference type="InterPro" id="IPR029033">
    <property type="entry name" value="His_PPase_superfam"/>
</dbReference>
<gene>
    <name evidence="2" type="ORF">HPTL_0843</name>
</gene>
<dbReference type="Gene3D" id="3.40.50.1240">
    <property type="entry name" value="Phosphoglycerate mutase-like"/>
    <property type="match status" value="1"/>
</dbReference>
<dbReference type="InterPro" id="IPR013078">
    <property type="entry name" value="His_Pase_superF_clade-1"/>
</dbReference>
<accession>A0A2Z6DXB2</accession>
<sequence>MTTVIDLLLWRHAEAEAGFDDDLARPLTPEGHTQAKRVAHWLQRHAPKNLALLASPARRAQETLQHFAAHFTTEPAIAPGSPVSRVLDVLGWPAPQRSLLLVGHQPGIGQTAAYLLTESPLPWAFPRASLWWFRVRPFHPRPVQLRAVIHPDLAE</sequence>
<dbReference type="SMART" id="SM00855">
    <property type="entry name" value="PGAM"/>
    <property type="match status" value="1"/>
</dbReference>
<evidence type="ECO:0000313" key="3">
    <source>
        <dbReference type="Proteomes" id="UP000262004"/>
    </source>
</evidence>
<organism evidence="2 3">
    <name type="scientific">Hydrogenophilus thermoluteolus</name>
    <name type="common">Pseudomonas hydrogenothermophila</name>
    <dbReference type="NCBI Taxonomy" id="297"/>
    <lineage>
        <taxon>Bacteria</taxon>
        <taxon>Pseudomonadati</taxon>
        <taxon>Pseudomonadota</taxon>
        <taxon>Hydrogenophilia</taxon>
        <taxon>Hydrogenophilales</taxon>
        <taxon>Hydrogenophilaceae</taxon>
        <taxon>Hydrogenophilus</taxon>
    </lineage>
</organism>